<dbReference type="GO" id="GO:0015935">
    <property type="term" value="C:small ribosomal subunit"/>
    <property type="evidence" value="ECO:0007669"/>
    <property type="project" value="TreeGrafter"/>
</dbReference>
<dbReference type="EMBL" id="UIVT01000002">
    <property type="protein sequence ID" value="SVP91513.1"/>
    <property type="molecule type" value="Genomic_DNA"/>
</dbReference>
<feature type="compositionally biased region" description="Acidic residues" evidence="4">
    <location>
        <begin position="57"/>
        <end position="67"/>
    </location>
</feature>
<evidence type="ECO:0000256" key="1">
    <source>
        <dbReference type="ARBA" id="ARBA00005251"/>
    </source>
</evidence>
<dbReference type="InterPro" id="IPR000754">
    <property type="entry name" value="Ribosomal_uS9"/>
</dbReference>
<dbReference type="EMBL" id="UIVS01000002">
    <property type="protein sequence ID" value="SVP91835.1"/>
    <property type="molecule type" value="Genomic_DNA"/>
</dbReference>
<feature type="region of interest" description="Disordered" evidence="4">
    <location>
        <begin position="57"/>
        <end position="107"/>
    </location>
</feature>
<feature type="region of interest" description="Disordered" evidence="4">
    <location>
        <begin position="474"/>
        <end position="495"/>
    </location>
</feature>
<sequence>MIQIVLLKNKSLFLIFIIFCTIFHTSNTFILSPFRLSISHKNIYRLPLRINTRLYSENDDSSQEIDENTNNNDYGESKLPSTQIVEDSNLGGKDSTPVKYTDLESGSESPMDVSIENFDKFHFDPEIYKSMIESYKEFKGPSYSLSEYNKPLPEGCRTIVDFLKYPRNYNFARAGDLSLNMDKLIKDKGADVSAEFEDFEYEKRMEGPYLESGYQKIGDLSKSTTKRYFTREEDEEPIEPEQMLSVLEQKDLKSIKEFKSKSNTEIETSNEILDKEEPQEDDVPLSKINRNYFMFDSYGYLQHYLKHINKYKYEVFSYHNKNDEKPSFYLNHEYIHEIEKPFPPPTSNTMVVREHFLSLIPSLMDKLVDYIKNDPNKNKIPSPPMHDMRLLENYKKPEYLEDDYESDGEVDYEMYASIKTLHDPQNDVIYPFHDIEPVLNRQLLSTYLEIYNTQDLGPLKYYKFYRSKSKHLKTNTFPTHTRPPKADSELNSEEEPNNKVFVERRIKLYEHGKKKRGKAMVYLEPGNGNIIINNRDGYQYVYYNEFRLREILEPLSRLQINKNFNIVAMTQGGGISGQSVAIRHALVRYLYRILSPKLKPILRKFNLVSIDRRRVERKKTNLRKARKKEKYSKR</sequence>
<dbReference type="GO" id="GO:0003723">
    <property type="term" value="F:RNA binding"/>
    <property type="evidence" value="ECO:0007669"/>
    <property type="project" value="TreeGrafter"/>
</dbReference>
<organism evidence="6">
    <name type="scientific">Theileria annulata</name>
    <dbReference type="NCBI Taxonomy" id="5874"/>
    <lineage>
        <taxon>Eukaryota</taxon>
        <taxon>Sar</taxon>
        <taxon>Alveolata</taxon>
        <taxon>Apicomplexa</taxon>
        <taxon>Aconoidasida</taxon>
        <taxon>Piroplasmida</taxon>
        <taxon>Theileriidae</taxon>
        <taxon>Theileria</taxon>
    </lineage>
</organism>
<dbReference type="Pfam" id="PF00380">
    <property type="entry name" value="Ribosomal_S9"/>
    <property type="match status" value="1"/>
</dbReference>
<comment type="similarity">
    <text evidence="1">Belongs to the universal ribosomal protein uS9 family.</text>
</comment>
<dbReference type="PANTHER" id="PTHR21569">
    <property type="entry name" value="RIBOSOMAL PROTEIN S9"/>
    <property type="match status" value="1"/>
</dbReference>
<name>A0A3B0MMV3_THEAN</name>
<dbReference type="AlphaFoldDB" id="A0A3B0MMV3"/>
<evidence type="ECO:0000256" key="4">
    <source>
        <dbReference type="SAM" id="MobiDB-lite"/>
    </source>
</evidence>
<keyword evidence="5" id="KW-0812">Transmembrane</keyword>
<accession>A0A3B0MMV3</accession>
<gene>
    <name evidence="6" type="ORF">TAT_000182500</name>
    <name evidence="7" type="ORF">TAV_000182700</name>
</gene>
<dbReference type="Gene3D" id="3.30.230.10">
    <property type="match status" value="1"/>
</dbReference>
<keyword evidence="5" id="KW-0472">Membrane</keyword>
<feature type="compositionally biased region" description="Polar residues" evidence="4">
    <location>
        <begin position="68"/>
        <end position="86"/>
    </location>
</feature>
<protein>
    <submittedName>
        <fullName evidence="6">Ribosomal protein S9/S16, putative</fullName>
    </submittedName>
</protein>
<proteinExistence type="inferred from homology"/>
<evidence type="ECO:0000313" key="7">
    <source>
        <dbReference type="EMBL" id="SVP91835.1"/>
    </source>
</evidence>
<dbReference type="VEuPathDB" id="PiroplasmaDB:TA12665"/>
<evidence type="ECO:0000256" key="2">
    <source>
        <dbReference type="ARBA" id="ARBA00022980"/>
    </source>
</evidence>
<keyword evidence="3" id="KW-0687">Ribonucleoprotein</keyword>
<evidence type="ECO:0000256" key="3">
    <source>
        <dbReference type="ARBA" id="ARBA00023274"/>
    </source>
</evidence>
<dbReference type="GO" id="GO:0006412">
    <property type="term" value="P:translation"/>
    <property type="evidence" value="ECO:0007669"/>
    <property type="project" value="InterPro"/>
</dbReference>
<dbReference type="GO" id="GO:0003735">
    <property type="term" value="F:structural constituent of ribosome"/>
    <property type="evidence" value="ECO:0007669"/>
    <property type="project" value="InterPro"/>
</dbReference>
<dbReference type="InterPro" id="IPR014721">
    <property type="entry name" value="Ribsml_uS5_D2-typ_fold_subgr"/>
</dbReference>
<dbReference type="InterPro" id="IPR020568">
    <property type="entry name" value="Ribosomal_Su5_D2-typ_SF"/>
</dbReference>
<evidence type="ECO:0000256" key="5">
    <source>
        <dbReference type="SAM" id="Phobius"/>
    </source>
</evidence>
<feature type="transmembrane region" description="Helical" evidence="5">
    <location>
        <begin position="12"/>
        <end position="34"/>
    </location>
</feature>
<dbReference type="PANTHER" id="PTHR21569:SF1">
    <property type="entry name" value="SMALL RIBOSOMAL SUBUNIT PROTEIN US9M"/>
    <property type="match status" value="1"/>
</dbReference>
<evidence type="ECO:0000313" key="6">
    <source>
        <dbReference type="EMBL" id="SVP91513.1"/>
    </source>
</evidence>
<keyword evidence="2 6" id="KW-0689">Ribosomal protein</keyword>
<keyword evidence="5" id="KW-1133">Transmembrane helix</keyword>
<dbReference type="SUPFAM" id="SSF54211">
    <property type="entry name" value="Ribosomal protein S5 domain 2-like"/>
    <property type="match status" value="1"/>
</dbReference>
<reference evidence="6" key="1">
    <citation type="submission" date="2018-07" db="EMBL/GenBank/DDBJ databases">
        <authorList>
            <person name="Quirk P.G."/>
            <person name="Krulwich T.A."/>
        </authorList>
    </citation>
    <scope>NUCLEOTIDE SEQUENCE</scope>
    <source>
        <strain evidence="6">Anand</strain>
    </source>
</reference>